<dbReference type="GeneID" id="102655050"/>
<dbReference type="EnsemblMetazoa" id="XM_026439376">
    <property type="protein sequence ID" value="XP_026295161"/>
    <property type="gene ID" value="LOC102655050"/>
</dbReference>
<dbReference type="RefSeq" id="XP_026295161.1">
    <property type="nucleotide sequence ID" value="XM_026439376.1"/>
</dbReference>
<feature type="region of interest" description="Disordered" evidence="1">
    <location>
        <begin position="223"/>
        <end position="250"/>
    </location>
</feature>
<dbReference type="GO" id="GO:0032259">
    <property type="term" value="P:methylation"/>
    <property type="evidence" value="ECO:0007669"/>
    <property type="project" value="UniProtKB-KW"/>
</dbReference>
<dbReference type="OrthoDB" id="7608083at2759"/>
<evidence type="ECO:0000313" key="3">
    <source>
        <dbReference type="Proteomes" id="UP000005203"/>
    </source>
</evidence>
<name>A0A7M7L4U8_APIME</name>
<evidence type="ECO:0000313" key="4">
    <source>
        <dbReference type="RefSeq" id="XP_026295161.1"/>
    </source>
</evidence>
<keyword evidence="3" id="KW-1185">Reference proteome</keyword>
<dbReference type="Proteomes" id="UP000005203">
    <property type="component" value="Linkage group LG3"/>
</dbReference>
<feature type="compositionally biased region" description="Low complexity" evidence="1">
    <location>
        <begin position="234"/>
        <end position="243"/>
    </location>
</feature>
<gene>
    <name evidence="4" type="primary">LOC102655050</name>
</gene>
<organism evidence="2">
    <name type="scientific">Apis mellifera</name>
    <name type="common">Honeybee</name>
    <dbReference type="NCBI Taxonomy" id="7460"/>
    <lineage>
        <taxon>Eukaryota</taxon>
        <taxon>Metazoa</taxon>
        <taxon>Ecdysozoa</taxon>
        <taxon>Arthropoda</taxon>
        <taxon>Hexapoda</taxon>
        <taxon>Insecta</taxon>
        <taxon>Pterygota</taxon>
        <taxon>Neoptera</taxon>
        <taxon>Endopterygota</taxon>
        <taxon>Hymenoptera</taxon>
        <taxon>Apocrita</taxon>
        <taxon>Aculeata</taxon>
        <taxon>Apoidea</taxon>
        <taxon>Anthophila</taxon>
        <taxon>Apidae</taxon>
        <taxon>Apis</taxon>
    </lineage>
</organism>
<proteinExistence type="predicted"/>
<accession>A0A8B8GTM3</accession>
<protein>
    <submittedName>
        <fullName evidence="4">rRNA methyltransferase 1, mitochondrial</fullName>
    </submittedName>
</protein>
<accession>A0A7M7L4U8</accession>
<evidence type="ECO:0000256" key="1">
    <source>
        <dbReference type="SAM" id="MobiDB-lite"/>
    </source>
</evidence>
<evidence type="ECO:0000313" key="2">
    <source>
        <dbReference type="EnsemblMetazoa" id="XP_026295161"/>
    </source>
</evidence>
<sequence>MYHLIPSNIREQKWQEFLQDQLQDHRIAHIREEIINIAIANGSEKNHFEKKLFEFNSQCARIVWLRLFNWVFSTLDSYQTHYITGKAIHLIVDIEPQSLPMDSWIFKNVPQILTQKPSPQILISPFPSITSIKLSNHHVDKKKQHQIKSKHINREKLKLNNKEKITSSKAKKLHGIIHEMKKTNRYLKKNIYSLSLHEQHIVNNPTENKSDKSKNIEKNKINIFEKNTKRNRNNNDNKSNFNSIPKSKQEDITDISRLSKNIQKNETIALYNKETVQFQPLSNRVEVLYTILPDHTEQLDSNNSIK</sequence>
<dbReference type="GO" id="GO:0008168">
    <property type="term" value="F:methyltransferase activity"/>
    <property type="evidence" value="ECO:0007669"/>
    <property type="project" value="UniProtKB-KW"/>
</dbReference>
<keyword evidence="4" id="KW-0808">Transferase</keyword>
<reference evidence="2" key="1">
    <citation type="submission" date="2021-01" db="UniProtKB">
        <authorList>
            <consortium name="EnsemblMetazoa"/>
        </authorList>
    </citation>
    <scope>IDENTIFICATION</scope>
    <source>
        <strain evidence="2">DH4</strain>
    </source>
</reference>
<dbReference type="AlphaFoldDB" id="A0A7M7L4U8"/>
<reference evidence="4" key="2">
    <citation type="submission" date="2025-04" db="UniProtKB">
        <authorList>
            <consortium name="RefSeq"/>
        </authorList>
    </citation>
    <scope>IDENTIFICATION</scope>
    <source>
        <strain evidence="4">DH4</strain>
        <tissue evidence="4">Whole body</tissue>
    </source>
</reference>
<dbReference type="KEGG" id="ame:102655050"/>
<keyword evidence="4" id="KW-0489">Methyltransferase</keyword>